<evidence type="ECO:0000256" key="1">
    <source>
        <dbReference type="SAM" id="MobiDB-lite"/>
    </source>
</evidence>
<name>W0JVZ2_9EURY</name>
<gene>
    <name evidence="2" type="ORF">HALLA_03215</name>
</gene>
<protein>
    <submittedName>
        <fullName evidence="2">Uncharacterized protein</fullName>
    </submittedName>
</protein>
<feature type="compositionally biased region" description="Polar residues" evidence="1">
    <location>
        <begin position="30"/>
        <end position="42"/>
    </location>
</feature>
<organism evidence="2 3">
    <name type="scientific">Halostagnicola larsenii XH-48</name>
    <dbReference type="NCBI Taxonomy" id="797299"/>
    <lineage>
        <taxon>Archaea</taxon>
        <taxon>Methanobacteriati</taxon>
        <taxon>Methanobacteriota</taxon>
        <taxon>Stenosarchaea group</taxon>
        <taxon>Halobacteria</taxon>
        <taxon>Halobacteriales</taxon>
        <taxon>Natrialbaceae</taxon>
        <taxon>Halostagnicola</taxon>
    </lineage>
</organism>
<reference evidence="2 3" key="1">
    <citation type="submission" date="2014-01" db="EMBL/GenBank/DDBJ databases">
        <authorList>
            <consortium name="DOE Joint Genome Institute"/>
            <person name="Anderson I."/>
            <person name="Huntemann M."/>
            <person name="Han J."/>
            <person name="Chen A."/>
            <person name="Kyrpides N."/>
            <person name="Mavromatis K."/>
            <person name="Markowitz V."/>
            <person name="Palaniappan K."/>
            <person name="Ivanova N."/>
            <person name="Schaumberg A."/>
            <person name="Pati A."/>
            <person name="Liolios K."/>
            <person name="Nordberg H.P."/>
            <person name="Cantor M.N."/>
            <person name="Hua S.X."/>
            <person name="Woyke T."/>
        </authorList>
    </citation>
    <scope>NUCLEOTIDE SEQUENCE [LARGE SCALE GENOMIC DNA]</scope>
    <source>
        <strain evidence="2 3">XH-48</strain>
        <plasmid evidence="3">1</plasmid>
    </source>
</reference>
<keyword evidence="3" id="KW-1185">Reference proteome</keyword>
<dbReference type="HOGENOM" id="CLU_2475885_0_0_2"/>
<sequence length="87" mass="10109">MRYISEFRAIQIQWWREILEKQFKSSADLIQTNRSQSVSPSELSRKQRDGTAFTQGQLPEREVNMASNEPGSRQLGRCLQNLEPTPQ</sequence>
<dbReference type="KEGG" id="hlr:HALLA_03215"/>
<geneLocation type="plasmid" evidence="2">
    <name>unnamed</name>
</geneLocation>
<evidence type="ECO:0000313" key="2">
    <source>
        <dbReference type="EMBL" id="AHG01410.1"/>
    </source>
</evidence>
<keyword evidence="2" id="KW-0614">Plasmid</keyword>
<dbReference type="AlphaFoldDB" id="W0JVZ2"/>
<proteinExistence type="predicted"/>
<evidence type="ECO:0000313" key="3">
    <source>
        <dbReference type="Proteomes" id="UP000019024"/>
    </source>
</evidence>
<accession>W0JVZ2</accession>
<feature type="region of interest" description="Disordered" evidence="1">
    <location>
        <begin position="30"/>
        <end position="87"/>
    </location>
</feature>
<dbReference type="Proteomes" id="UP000019024">
    <property type="component" value="Plasmid unnamed"/>
</dbReference>
<dbReference type="EMBL" id="CP007056">
    <property type="protein sequence ID" value="AHG01410.1"/>
    <property type="molecule type" value="Genomic_DNA"/>
</dbReference>